<dbReference type="GO" id="GO:0008081">
    <property type="term" value="F:phosphoric diester hydrolase activity"/>
    <property type="evidence" value="ECO:0007669"/>
    <property type="project" value="InterPro"/>
</dbReference>
<protein>
    <recommendedName>
        <fullName evidence="1">GP-PDE domain-containing protein</fullName>
    </recommendedName>
</protein>
<reference evidence="2 3" key="1">
    <citation type="journal article" date="2018" name="G3 (Bethesda)">
        <title>Phylogenetic and Phylogenomic Definition of Rhizopus Species.</title>
        <authorList>
            <person name="Gryganskyi A.P."/>
            <person name="Golan J."/>
            <person name="Dolatabadi S."/>
            <person name="Mondo S."/>
            <person name="Robb S."/>
            <person name="Idnurm A."/>
            <person name="Muszewska A."/>
            <person name="Steczkiewicz K."/>
            <person name="Masonjones S."/>
            <person name="Liao H.L."/>
            <person name="Gajdeczka M.T."/>
            <person name="Anike F."/>
            <person name="Vuek A."/>
            <person name="Anishchenko I.M."/>
            <person name="Voigt K."/>
            <person name="de Hoog G.S."/>
            <person name="Smith M.E."/>
            <person name="Heitman J."/>
            <person name="Vilgalys R."/>
            <person name="Stajich J.E."/>
        </authorList>
    </citation>
    <scope>NUCLEOTIDE SEQUENCE [LARGE SCALE GENOMIC DNA]</scope>
    <source>
        <strain evidence="2 3">LSU 92-RS-03</strain>
    </source>
</reference>
<dbReference type="InterPro" id="IPR030395">
    <property type="entry name" value="GP_PDE_dom"/>
</dbReference>
<dbReference type="InterPro" id="IPR017946">
    <property type="entry name" value="PLC-like_Pdiesterase_TIM-brl"/>
</dbReference>
<name>A0A367IJM0_RHIST</name>
<dbReference type="Proteomes" id="UP000253551">
    <property type="component" value="Unassembled WGS sequence"/>
</dbReference>
<dbReference type="EMBL" id="PJQM01007674">
    <property type="protein sequence ID" value="RCH77859.1"/>
    <property type="molecule type" value="Genomic_DNA"/>
</dbReference>
<dbReference type="PANTHER" id="PTHR43805">
    <property type="entry name" value="GLYCEROPHOSPHORYL DIESTER PHOSPHODIESTERASE"/>
    <property type="match status" value="1"/>
</dbReference>
<accession>A0A367IJM0</accession>
<dbReference type="Pfam" id="PF03009">
    <property type="entry name" value="GDPD"/>
    <property type="match status" value="1"/>
</dbReference>
<evidence type="ECO:0000313" key="3">
    <source>
        <dbReference type="Proteomes" id="UP000253551"/>
    </source>
</evidence>
<proteinExistence type="predicted"/>
<dbReference type="OrthoDB" id="1470350at2759"/>
<comment type="caution">
    <text evidence="2">The sequence shown here is derived from an EMBL/GenBank/DDBJ whole genome shotgun (WGS) entry which is preliminary data.</text>
</comment>
<sequence>MSDKENSLDIRLPDVIAHRGFSAANPENTMISYENAIDAGTIALEGDIRLSKDDEIVVMHDLTLNRTSTGTGAVRDQNWHGYIDGLKTKTEPAQPIPRFNDVLDMLIRPEI</sequence>
<organism evidence="2 3">
    <name type="scientific">Rhizopus stolonifer</name>
    <name type="common">Rhizopus nigricans</name>
    <dbReference type="NCBI Taxonomy" id="4846"/>
    <lineage>
        <taxon>Eukaryota</taxon>
        <taxon>Fungi</taxon>
        <taxon>Fungi incertae sedis</taxon>
        <taxon>Mucoromycota</taxon>
        <taxon>Mucoromycotina</taxon>
        <taxon>Mucoromycetes</taxon>
        <taxon>Mucorales</taxon>
        <taxon>Mucorineae</taxon>
        <taxon>Rhizopodaceae</taxon>
        <taxon>Rhizopus</taxon>
    </lineage>
</organism>
<dbReference type="SUPFAM" id="SSF51695">
    <property type="entry name" value="PLC-like phosphodiesterases"/>
    <property type="match status" value="1"/>
</dbReference>
<evidence type="ECO:0000259" key="1">
    <source>
        <dbReference type="PROSITE" id="PS51704"/>
    </source>
</evidence>
<feature type="non-terminal residue" evidence="2">
    <location>
        <position position="111"/>
    </location>
</feature>
<dbReference type="Gene3D" id="3.20.20.190">
    <property type="entry name" value="Phosphatidylinositol (PI) phosphodiesterase"/>
    <property type="match status" value="1"/>
</dbReference>
<feature type="domain" description="GP-PDE" evidence="1">
    <location>
        <begin position="13"/>
        <end position="111"/>
    </location>
</feature>
<evidence type="ECO:0000313" key="2">
    <source>
        <dbReference type="EMBL" id="RCH77859.1"/>
    </source>
</evidence>
<keyword evidence="3" id="KW-1185">Reference proteome</keyword>
<dbReference type="PROSITE" id="PS51704">
    <property type="entry name" value="GP_PDE"/>
    <property type="match status" value="1"/>
</dbReference>
<gene>
    <name evidence="2" type="ORF">CU098_001251</name>
</gene>
<dbReference type="GO" id="GO:0006629">
    <property type="term" value="P:lipid metabolic process"/>
    <property type="evidence" value="ECO:0007669"/>
    <property type="project" value="InterPro"/>
</dbReference>
<dbReference type="AlphaFoldDB" id="A0A367IJM0"/>
<dbReference type="STRING" id="4846.A0A367IJM0"/>
<dbReference type="PANTHER" id="PTHR43805:SF1">
    <property type="entry name" value="GP-PDE DOMAIN-CONTAINING PROTEIN"/>
    <property type="match status" value="1"/>
</dbReference>